<dbReference type="InterPro" id="IPR050108">
    <property type="entry name" value="CDK"/>
</dbReference>
<evidence type="ECO:0000259" key="10">
    <source>
        <dbReference type="PROSITE" id="PS50011"/>
    </source>
</evidence>
<feature type="domain" description="Protein kinase" evidence="10">
    <location>
        <begin position="1"/>
        <end position="255"/>
    </location>
</feature>
<dbReference type="GO" id="GO:0005524">
    <property type="term" value="F:ATP binding"/>
    <property type="evidence" value="ECO:0007669"/>
    <property type="project" value="UniProtKB-KW"/>
</dbReference>
<comment type="similarity">
    <text evidence="1">Belongs to the protein kinase superfamily. CMGC Ser/Thr protein kinase family. CDC2/CDKX subfamily.</text>
</comment>
<accession>A0A6B2L9B9</accession>
<comment type="catalytic activity">
    <reaction evidence="7">
        <text>L-threonyl-[protein] + ATP = O-phospho-L-threonyl-[protein] + ADP + H(+)</text>
        <dbReference type="Rhea" id="RHEA:46608"/>
        <dbReference type="Rhea" id="RHEA-COMP:11060"/>
        <dbReference type="Rhea" id="RHEA-COMP:11605"/>
        <dbReference type="ChEBI" id="CHEBI:15378"/>
        <dbReference type="ChEBI" id="CHEBI:30013"/>
        <dbReference type="ChEBI" id="CHEBI:30616"/>
        <dbReference type="ChEBI" id="CHEBI:61977"/>
        <dbReference type="ChEBI" id="CHEBI:456216"/>
        <dbReference type="EC" id="2.7.11.22"/>
    </reaction>
</comment>
<keyword evidence="3" id="KW-0808">Transferase</keyword>
<dbReference type="InterPro" id="IPR000719">
    <property type="entry name" value="Prot_kinase_dom"/>
</dbReference>
<sequence length="275" mass="31517">MLQELKHPNIVLLKDVMIDPIKKQLSLVFEYAEYDLFAIIRAHHKARQVLTEAAVKSFLWQILNGINYLHLNWIIHRDLKPSNILVMGEGAPQPGAVKIADFGLARVFQSPLMDLSKNGVVVTIWYRAPEILLGAKHYTRAIDIWAIGCIFAELLINIAIFQGNEDHDQRSFQADQLEKIFEVLGTAAFQKWTEAKELQNYDKIKNRNYERKLRNKIVRPTEPLTANGFDLLQRMLEYDPAVRITASDALDHVYFQEKPVPVINSLSCISINITP</sequence>
<dbReference type="Gene3D" id="3.30.200.20">
    <property type="entry name" value="Phosphorylase Kinase, domain 1"/>
    <property type="match status" value="1"/>
</dbReference>
<dbReference type="InterPro" id="IPR011009">
    <property type="entry name" value="Kinase-like_dom_sf"/>
</dbReference>
<comment type="catalytic activity">
    <reaction evidence="8">
        <text>L-seryl-[protein] + ATP = O-phospho-L-seryl-[protein] + ADP + H(+)</text>
        <dbReference type="Rhea" id="RHEA:17989"/>
        <dbReference type="Rhea" id="RHEA-COMP:9863"/>
        <dbReference type="Rhea" id="RHEA-COMP:11604"/>
        <dbReference type="ChEBI" id="CHEBI:15378"/>
        <dbReference type="ChEBI" id="CHEBI:29999"/>
        <dbReference type="ChEBI" id="CHEBI:30616"/>
        <dbReference type="ChEBI" id="CHEBI:83421"/>
        <dbReference type="ChEBI" id="CHEBI:456216"/>
        <dbReference type="EC" id="2.7.11.22"/>
    </reaction>
</comment>
<evidence type="ECO:0000256" key="1">
    <source>
        <dbReference type="ARBA" id="ARBA00006485"/>
    </source>
</evidence>
<evidence type="ECO:0000313" key="11">
    <source>
        <dbReference type="EMBL" id="NDV33604.1"/>
    </source>
</evidence>
<proteinExistence type="inferred from homology"/>
<evidence type="ECO:0000256" key="5">
    <source>
        <dbReference type="ARBA" id="ARBA00022777"/>
    </source>
</evidence>
<keyword evidence="5" id="KW-0418">Kinase</keyword>
<dbReference type="PROSITE" id="PS00108">
    <property type="entry name" value="PROTEIN_KINASE_ST"/>
    <property type="match status" value="1"/>
</dbReference>
<evidence type="ECO:0000256" key="3">
    <source>
        <dbReference type="ARBA" id="ARBA00022679"/>
    </source>
</evidence>
<dbReference type="InterPro" id="IPR008271">
    <property type="entry name" value="Ser/Thr_kinase_AS"/>
</dbReference>
<evidence type="ECO:0000256" key="6">
    <source>
        <dbReference type="ARBA" id="ARBA00022840"/>
    </source>
</evidence>
<dbReference type="PANTHER" id="PTHR24056:SF495">
    <property type="entry name" value="CYCLIN-DEPENDENT KINASE 8-RELATED"/>
    <property type="match status" value="1"/>
</dbReference>
<dbReference type="GO" id="GO:0004693">
    <property type="term" value="F:cyclin-dependent protein serine/threonine kinase activity"/>
    <property type="evidence" value="ECO:0007669"/>
    <property type="project" value="UniProtKB-EC"/>
</dbReference>
<dbReference type="PROSITE" id="PS50011">
    <property type="entry name" value="PROTEIN_KINASE_DOM"/>
    <property type="match status" value="1"/>
</dbReference>
<organism evidence="11">
    <name type="scientific">Arcella intermedia</name>
    <dbReference type="NCBI Taxonomy" id="1963864"/>
    <lineage>
        <taxon>Eukaryota</taxon>
        <taxon>Amoebozoa</taxon>
        <taxon>Tubulinea</taxon>
        <taxon>Elardia</taxon>
        <taxon>Arcellinida</taxon>
        <taxon>Sphaerothecina</taxon>
        <taxon>Arcellidae</taxon>
        <taxon>Arcella</taxon>
    </lineage>
</organism>
<evidence type="ECO:0000256" key="2">
    <source>
        <dbReference type="ARBA" id="ARBA00022527"/>
    </source>
</evidence>
<dbReference type="GO" id="GO:0008353">
    <property type="term" value="F:RNA polymerase II CTD heptapeptide repeat kinase activity"/>
    <property type="evidence" value="ECO:0007669"/>
    <property type="project" value="UniProtKB-EC"/>
</dbReference>
<keyword evidence="6" id="KW-0067">ATP-binding</keyword>
<dbReference type="GO" id="GO:0016592">
    <property type="term" value="C:mediator complex"/>
    <property type="evidence" value="ECO:0007669"/>
    <property type="project" value="TreeGrafter"/>
</dbReference>
<evidence type="ECO:0000256" key="7">
    <source>
        <dbReference type="ARBA" id="ARBA00047811"/>
    </source>
</evidence>
<keyword evidence="2" id="KW-0723">Serine/threonine-protein kinase</keyword>
<name>A0A6B2L9B9_9EUKA</name>
<comment type="catalytic activity">
    <reaction evidence="9">
        <text>[DNA-directed RNA polymerase] + ATP = phospho-[DNA-directed RNA polymerase] + ADP + H(+)</text>
        <dbReference type="Rhea" id="RHEA:10216"/>
        <dbReference type="Rhea" id="RHEA-COMP:11321"/>
        <dbReference type="Rhea" id="RHEA-COMP:11322"/>
        <dbReference type="ChEBI" id="CHEBI:15378"/>
        <dbReference type="ChEBI" id="CHEBI:30616"/>
        <dbReference type="ChEBI" id="CHEBI:43176"/>
        <dbReference type="ChEBI" id="CHEBI:68546"/>
        <dbReference type="ChEBI" id="CHEBI:456216"/>
        <dbReference type="EC" id="2.7.11.23"/>
    </reaction>
</comment>
<dbReference type="PANTHER" id="PTHR24056">
    <property type="entry name" value="CELL DIVISION PROTEIN KINASE"/>
    <property type="match status" value="1"/>
</dbReference>
<dbReference type="FunFam" id="1.10.510.10:FF:000785">
    <property type="entry name" value="CMGC/CDK/CDK8 protein kinase"/>
    <property type="match status" value="1"/>
</dbReference>
<reference evidence="11" key="1">
    <citation type="journal article" date="2020" name="J. Eukaryot. Microbiol.">
        <title>De novo Sequencing, Assembly and Annotation of the Transcriptome for the Free-Living Testate Amoeba Arcella intermedia.</title>
        <authorList>
            <person name="Ribeiro G.M."/>
            <person name="Porfirio-Sousa A.L."/>
            <person name="Maurer-Alcala X.X."/>
            <person name="Katz L.A."/>
            <person name="Lahr D.J.G."/>
        </authorList>
    </citation>
    <scope>NUCLEOTIDE SEQUENCE</scope>
</reference>
<dbReference type="Gene3D" id="1.10.510.10">
    <property type="entry name" value="Transferase(Phosphotransferase) domain 1"/>
    <property type="match status" value="1"/>
</dbReference>
<dbReference type="SUPFAM" id="SSF56112">
    <property type="entry name" value="Protein kinase-like (PK-like)"/>
    <property type="match status" value="1"/>
</dbReference>
<evidence type="ECO:0000256" key="4">
    <source>
        <dbReference type="ARBA" id="ARBA00022741"/>
    </source>
</evidence>
<evidence type="ECO:0000256" key="9">
    <source>
        <dbReference type="ARBA" id="ARBA00049280"/>
    </source>
</evidence>
<protein>
    <recommendedName>
        <fullName evidence="10">Protein kinase domain-containing protein</fullName>
    </recommendedName>
</protein>
<dbReference type="SMART" id="SM00220">
    <property type="entry name" value="S_TKc"/>
    <property type="match status" value="1"/>
</dbReference>
<dbReference type="Pfam" id="PF00069">
    <property type="entry name" value="Pkinase"/>
    <property type="match status" value="1"/>
</dbReference>
<keyword evidence="4" id="KW-0547">Nucleotide-binding</keyword>
<dbReference type="AlphaFoldDB" id="A0A6B2L9B9"/>
<evidence type="ECO:0000256" key="8">
    <source>
        <dbReference type="ARBA" id="ARBA00048367"/>
    </source>
</evidence>
<dbReference type="EMBL" id="GIBP01004635">
    <property type="protein sequence ID" value="NDV33604.1"/>
    <property type="molecule type" value="Transcribed_RNA"/>
</dbReference>